<comment type="caution">
    <text evidence="4">The sequence shown here is derived from an EMBL/GenBank/DDBJ whole genome shotgun (WGS) entry which is preliminary data.</text>
</comment>
<keyword evidence="2" id="KW-0378">Hydrolase</keyword>
<dbReference type="SUPFAM" id="SSF51445">
    <property type="entry name" value="(Trans)glycosidases"/>
    <property type="match status" value="1"/>
</dbReference>
<evidence type="ECO:0008006" key="6">
    <source>
        <dbReference type="Google" id="ProtNLM"/>
    </source>
</evidence>
<organism evidence="4 5">
    <name type="scientific">Fodinicola feengrottensis</name>
    <dbReference type="NCBI Taxonomy" id="435914"/>
    <lineage>
        <taxon>Bacteria</taxon>
        <taxon>Bacillati</taxon>
        <taxon>Actinomycetota</taxon>
        <taxon>Actinomycetes</taxon>
        <taxon>Mycobacteriales</taxon>
        <taxon>Fodinicola</taxon>
    </lineage>
</organism>
<evidence type="ECO:0000313" key="4">
    <source>
        <dbReference type="EMBL" id="GAA1701688.1"/>
    </source>
</evidence>
<dbReference type="Proteomes" id="UP001500618">
    <property type="component" value="Unassembled WGS sequence"/>
</dbReference>
<evidence type="ECO:0000256" key="1">
    <source>
        <dbReference type="ARBA" id="ARBA00010646"/>
    </source>
</evidence>
<keyword evidence="5" id="KW-1185">Reference proteome</keyword>
<dbReference type="PANTHER" id="PTHR34135:SF2">
    <property type="entry name" value="LYSOZYME"/>
    <property type="match status" value="1"/>
</dbReference>
<dbReference type="InterPro" id="IPR002053">
    <property type="entry name" value="Glyco_hydro_25"/>
</dbReference>
<evidence type="ECO:0000256" key="2">
    <source>
        <dbReference type="ARBA" id="ARBA00022801"/>
    </source>
</evidence>
<dbReference type="InterPro" id="IPR018077">
    <property type="entry name" value="Glyco_hydro_fam25_subgr"/>
</dbReference>
<dbReference type="Pfam" id="PF01183">
    <property type="entry name" value="Glyco_hydro_25"/>
    <property type="match status" value="1"/>
</dbReference>
<comment type="similarity">
    <text evidence="1">Belongs to the glycosyl hydrolase 25 family.</text>
</comment>
<sequence>MTAQGRDISSYDSGVNYGAYDFLIGKYTEGASYVSPGATARANATRAAGKVFGAYHFAQPGDGAQQADNFLSVGAPLKGDLPGFLDYEVDGLGIGFLNAFCQRYHARTGYWPGVYVDLSRYQGELQSGRGWRQAGQRLWIARYSASGPGVSCDIWQHQGDPDLDIAYTPLSEMTIGGSGPLPSSPWRAVDNVDNTVWVQGRAPVLALEKRPYPSSTQPTTADMRRVPADHCANDKTGITRDWANYIYDLFNAIPWDSTGTWANEFGIVAGDTYGRAHFNALSAWGARHGGVRPGGDSGDWANLWATLQGQVHVS</sequence>
<dbReference type="PROSITE" id="PS51904">
    <property type="entry name" value="GLYCOSYL_HYDROL_F25_2"/>
    <property type="match status" value="1"/>
</dbReference>
<reference evidence="4 5" key="1">
    <citation type="journal article" date="2019" name="Int. J. Syst. Evol. Microbiol.">
        <title>The Global Catalogue of Microorganisms (GCM) 10K type strain sequencing project: providing services to taxonomists for standard genome sequencing and annotation.</title>
        <authorList>
            <consortium name="The Broad Institute Genomics Platform"/>
            <consortium name="The Broad Institute Genome Sequencing Center for Infectious Disease"/>
            <person name="Wu L."/>
            <person name="Ma J."/>
        </authorList>
    </citation>
    <scope>NUCLEOTIDE SEQUENCE [LARGE SCALE GENOMIC DNA]</scope>
    <source>
        <strain evidence="4 5">JCM 14718</strain>
    </source>
</reference>
<evidence type="ECO:0000256" key="3">
    <source>
        <dbReference type="ARBA" id="ARBA00023295"/>
    </source>
</evidence>
<dbReference type="EMBL" id="BAAANY010000023">
    <property type="protein sequence ID" value="GAA1701688.1"/>
    <property type="molecule type" value="Genomic_DNA"/>
</dbReference>
<gene>
    <name evidence="4" type="ORF">GCM10009765_59100</name>
</gene>
<proteinExistence type="inferred from homology"/>
<dbReference type="PANTHER" id="PTHR34135">
    <property type="entry name" value="LYSOZYME"/>
    <property type="match status" value="1"/>
</dbReference>
<name>A0ABN2IB82_9ACTN</name>
<accession>A0ABN2IB82</accession>
<dbReference type="RefSeq" id="WP_163571017.1">
    <property type="nucleotide sequence ID" value="NZ_BAAANY010000023.1"/>
</dbReference>
<dbReference type="SMART" id="SM00641">
    <property type="entry name" value="Glyco_25"/>
    <property type="match status" value="1"/>
</dbReference>
<protein>
    <recommendedName>
        <fullName evidence="6">Lysozyme</fullName>
    </recommendedName>
</protein>
<dbReference type="Gene3D" id="3.20.20.80">
    <property type="entry name" value="Glycosidases"/>
    <property type="match status" value="1"/>
</dbReference>
<evidence type="ECO:0000313" key="5">
    <source>
        <dbReference type="Proteomes" id="UP001500618"/>
    </source>
</evidence>
<keyword evidence="3" id="KW-0326">Glycosidase</keyword>
<dbReference type="InterPro" id="IPR017853">
    <property type="entry name" value="GH"/>
</dbReference>